<dbReference type="AlphaFoldDB" id="A0AA48KTN7"/>
<gene>
    <name evidence="1" type="ORF">MACH26_32650</name>
</gene>
<dbReference type="RefSeq" id="WP_338293842.1">
    <property type="nucleotide sequence ID" value="NZ_AP027272.1"/>
</dbReference>
<keyword evidence="2" id="KW-1185">Reference proteome</keyword>
<reference evidence="1" key="1">
    <citation type="submission" date="2023-01" db="EMBL/GenBank/DDBJ databases">
        <title>Complete genome sequence of Planctobacterium marinum strain Dej080120_11.</title>
        <authorList>
            <person name="Ueki S."/>
            <person name="Maruyama F."/>
        </authorList>
    </citation>
    <scope>NUCLEOTIDE SEQUENCE</scope>
    <source>
        <strain evidence="1">Dej080120_11</strain>
    </source>
</reference>
<proteinExistence type="predicted"/>
<evidence type="ECO:0000313" key="1">
    <source>
        <dbReference type="EMBL" id="BDX07744.1"/>
    </source>
</evidence>
<sequence length="157" mass="18016">MKTKSGFRGYVSSRAVRDACYPQRLQNLAIREHANRNGLTYLLSSTEFAMPGCYMMLDDLITELEVLDGIILFSVFMLPESREKRFHIYERVLSQQCAMHVALEDMVMSSEADIESFEDVIQVAKSLSQAPLNDVYQTFNLKMNDQDPFVKAIFKVL</sequence>
<dbReference type="EMBL" id="AP027272">
    <property type="protein sequence ID" value="BDX07744.1"/>
    <property type="molecule type" value="Genomic_DNA"/>
</dbReference>
<organism evidence="1 2">
    <name type="scientific">Planctobacterium marinum</name>
    <dbReference type="NCBI Taxonomy" id="1631968"/>
    <lineage>
        <taxon>Bacteria</taxon>
        <taxon>Pseudomonadati</taxon>
        <taxon>Pseudomonadota</taxon>
        <taxon>Gammaproteobacteria</taxon>
        <taxon>Alteromonadales</taxon>
        <taxon>Alteromonadaceae</taxon>
        <taxon>Planctobacterium</taxon>
    </lineage>
</organism>
<name>A0AA48KTN7_9ALTE</name>
<dbReference type="KEGG" id="pmaw:MACH26_32650"/>
<evidence type="ECO:0000313" key="2">
    <source>
        <dbReference type="Proteomes" id="UP001333710"/>
    </source>
</evidence>
<accession>A0AA48KTN7</accession>
<dbReference type="InterPro" id="IPR027610">
    <property type="entry name" value="SpoChClust_LIC12192"/>
</dbReference>
<evidence type="ECO:0008006" key="3">
    <source>
        <dbReference type="Google" id="ProtNLM"/>
    </source>
</evidence>
<protein>
    <recommendedName>
        <fullName evidence="3">Sporadic carbohydrate cluster protein, LIC12192 family</fullName>
    </recommendedName>
</protein>
<dbReference type="NCBIfam" id="TIGR04323">
    <property type="entry name" value="SpoChoClust_1"/>
    <property type="match status" value="1"/>
</dbReference>
<dbReference type="Proteomes" id="UP001333710">
    <property type="component" value="Chromosome"/>
</dbReference>